<reference evidence="3 4" key="1">
    <citation type="submission" date="2023-03" db="EMBL/GenBank/DDBJ databases">
        <title>WGS of Gossypium arboreum.</title>
        <authorList>
            <person name="Yu D."/>
        </authorList>
    </citation>
    <scope>NUCLEOTIDE SEQUENCE [LARGE SCALE GENOMIC DNA]</scope>
    <source>
        <tissue evidence="3">Leaf</tissue>
    </source>
</reference>
<organism evidence="3 4">
    <name type="scientific">Gossypium arboreum</name>
    <name type="common">Tree cotton</name>
    <name type="synonym">Gossypium nanking</name>
    <dbReference type="NCBI Taxonomy" id="29729"/>
    <lineage>
        <taxon>Eukaryota</taxon>
        <taxon>Viridiplantae</taxon>
        <taxon>Streptophyta</taxon>
        <taxon>Embryophyta</taxon>
        <taxon>Tracheophyta</taxon>
        <taxon>Spermatophyta</taxon>
        <taxon>Magnoliopsida</taxon>
        <taxon>eudicotyledons</taxon>
        <taxon>Gunneridae</taxon>
        <taxon>Pentapetalae</taxon>
        <taxon>rosids</taxon>
        <taxon>malvids</taxon>
        <taxon>Malvales</taxon>
        <taxon>Malvaceae</taxon>
        <taxon>Malvoideae</taxon>
        <taxon>Gossypium</taxon>
    </lineage>
</organism>
<dbReference type="Proteomes" id="UP001358586">
    <property type="component" value="Chromosome 5"/>
</dbReference>
<dbReference type="PANTHER" id="PTHR35289">
    <property type="entry name" value="TRANSMEMBRANE PROTEIN"/>
    <property type="match status" value="1"/>
</dbReference>
<dbReference type="PANTHER" id="PTHR35289:SF1">
    <property type="entry name" value="ATP SYNTHASE 9 MITOCHONDRIAL-RELATED"/>
    <property type="match status" value="1"/>
</dbReference>
<comment type="caution">
    <text evidence="3">The sequence shown here is derived from an EMBL/GenBank/DDBJ whole genome shotgun (WGS) entry which is preliminary data.</text>
</comment>
<accession>A0ABR0Q3B7</accession>
<proteinExistence type="predicted"/>
<feature type="compositionally biased region" description="Polar residues" evidence="1">
    <location>
        <begin position="127"/>
        <end position="145"/>
    </location>
</feature>
<name>A0ABR0Q3B7_GOSAR</name>
<dbReference type="InterPro" id="IPR058331">
    <property type="entry name" value="DUF8018"/>
</dbReference>
<dbReference type="Pfam" id="PF26057">
    <property type="entry name" value="DUF8018"/>
    <property type="match status" value="1"/>
</dbReference>
<evidence type="ECO:0000259" key="2">
    <source>
        <dbReference type="Pfam" id="PF26057"/>
    </source>
</evidence>
<evidence type="ECO:0000256" key="1">
    <source>
        <dbReference type="SAM" id="MobiDB-lite"/>
    </source>
</evidence>
<dbReference type="EMBL" id="JARKNE010000005">
    <property type="protein sequence ID" value="KAK5833537.1"/>
    <property type="molecule type" value="Genomic_DNA"/>
</dbReference>
<evidence type="ECO:0000313" key="3">
    <source>
        <dbReference type="EMBL" id="KAK5833537.1"/>
    </source>
</evidence>
<gene>
    <name evidence="3" type="ORF">PVK06_017383</name>
</gene>
<dbReference type="InterPro" id="IPR052694">
    <property type="entry name" value="Mt_uS3-like"/>
</dbReference>
<keyword evidence="4" id="KW-1185">Reference proteome</keyword>
<sequence>MEMHSSPNLYRGLACFHWWRAGGRRIQRTRSRGRVKKKRVPFSFLFINRKSRQTGHYVILAFILRSFLSEMISTLLGVSLVFCFSSDPSGGGHLPLPSPGPSAPASSNNSDADSFGINVILESWPTTESERQSSASAETGTSVNKPESGRMPPANQVPPRGNEAGPSNQPPQGVPYPYQENQIIGGDSILAIERRLLAHKPTPSDHELYMARIQAEDLFEFKVEIIKLMAVLDPTGDWMGQGARALDNPRTTTGEESLERLHAFLDDLNQNGKGSETFLQLKGKVFLRMDPPVNSSS</sequence>
<feature type="domain" description="DUF8018" evidence="2">
    <location>
        <begin position="181"/>
        <end position="282"/>
    </location>
</feature>
<feature type="region of interest" description="Disordered" evidence="1">
    <location>
        <begin position="127"/>
        <end position="178"/>
    </location>
</feature>
<protein>
    <recommendedName>
        <fullName evidence="2">DUF8018 domain-containing protein</fullName>
    </recommendedName>
</protein>
<evidence type="ECO:0000313" key="4">
    <source>
        <dbReference type="Proteomes" id="UP001358586"/>
    </source>
</evidence>